<name>A0A7K4MPD4_9ARCH</name>
<accession>A0A7K4MPD4</accession>
<dbReference type="Pfam" id="PF13759">
    <property type="entry name" value="2OG-FeII_Oxy_5"/>
    <property type="match status" value="1"/>
</dbReference>
<protein>
    <recommendedName>
        <fullName evidence="3">Phytanoyl-CoA dioxygenase family protein</fullName>
    </recommendedName>
</protein>
<dbReference type="InterPro" id="IPR012668">
    <property type="entry name" value="CHP02466"/>
</dbReference>
<dbReference type="EMBL" id="JACASV010000025">
    <property type="protein sequence ID" value="NWJ43440.1"/>
    <property type="molecule type" value="Genomic_DNA"/>
</dbReference>
<proteinExistence type="predicted"/>
<dbReference type="AlphaFoldDB" id="A0A7K4MPD4"/>
<dbReference type="Gene3D" id="2.60.120.620">
    <property type="entry name" value="q2cbj1_9rhob like domain"/>
    <property type="match status" value="1"/>
</dbReference>
<comment type="caution">
    <text evidence="1">The sequence shown here is derived from an EMBL/GenBank/DDBJ whole genome shotgun (WGS) entry which is preliminary data.</text>
</comment>
<gene>
    <name evidence="1" type="ORF">HX837_04435</name>
</gene>
<evidence type="ECO:0000313" key="2">
    <source>
        <dbReference type="Proteomes" id="UP000523105"/>
    </source>
</evidence>
<sequence length="215" mass="24328">MKYKELNEFWSTSFYVFENEEHGKYKEEVLDYLYDLKGTGEDSYDVAGAAKGGSLFETHFKLFQTASEKCEGIKQIYDFCHESIGQVVIHKNEVVPPNSVVMILDSWAHITNDGGFHDTQNHPNCSWCGIYCIEKGNSNQKTQNGINRFHSPLNSSMADAGNYYLQAGAWDWEPSDGHLLVFPSYLMHSALPYSGDIDRIVISFNSTTVVQQEAI</sequence>
<reference evidence="1 2" key="1">
    <citation type="journal article" date="2019" name="Environ. Microbiol.">
        <title>Genomics insights into ecotype formation of ammonia-oxidizing archaea in the deep ocean.</title>
        <authorList>
            <person name="Wang Y."/>
            <person name="Huang J.M."/>
            <person name="Cui G.J."/>
            <person name="Nunoura T."/>
            <person name="Takaki Y."/>
            <person name="Li W.L."/>
            <person name="Li J."/>
            <person name="Gao Z.M."/>
            <person name="Takai K."/>
            <person name="Zhang A.Q."/>
            <person name="Stepanauskas R."/>
        </authorList>
    </citation>
    <scope>NUCLEOTIDE SEQUENCE [LARGE SCALE GENOMIC DNA]</scope>
    <source>
        <strain evidence="1 2">L15b</strain>
    </source>
</reference>
<evidence type="ECO:0008006" key="3">
    <source>
        <dbReference type="Google" id="ProtNLM"/>
    </source>
</evidence>
<dbReference type="Proteomes" id="UP000523105">
    <property type="component" value="Unassembled WGS sequence"/>
</dbReference>
<evidence type="ECO:0000313" key="1">
    <source>
        <dbReference type="EMBL" id="NWJ43440.1"/>
    </source>
</evidence>
<organism evidence="1 2">
    <name type="scientific">Marine Group I thaumarchaeote</name>
    <dbReference type="NCBI Taxonomy" id="2511932"/>
    <lineage>
        <taxon>Archaea</taxon>
        <taxon>Nitrososphaerota</taxon>
        <taxon>Marine Group I</taxon>
    </lineage>
</organism>